<organism evidence="5 6">
    <name type="scientific">Mesoterricola sediminis</name>
    <dbReference type="NCBI Taxonomy" id="2927980"/>
    <lineage>
        <taxon>Bacteria</taxon>
        <taxon>Pseudomonadati</taxon>
        <taxon>Acidobacteriota</taxon>
        <taxon>Holophagae</taxon>
        <taxon>Holophagales</taxon>
        <taxon>Holophagaceae</taxon>
        <taxon>Mesoterricola</taxon>
    </lineage>
</organism>
<feature type="domain" description="Orn/DAP/Arg decarboxylase 2 N-terminal" evidence="4">
    <location>
        <begin position="29"/>
        <end position="269"/>
    </location>
</feature>
<evidence type="ECO:0000259" key="4">
    <source>
        <dbReference type="Pfam" id="PF02784"/>
    </source>
</evidence>
<evidence type="ECO:0000313" key="5">
    <source>
        <dbReference type="EMBL" id="BDU75786.1"/>
    </source>
</evidence>
<accession>A0AA48KBG0</accession>
<protein>
    <submittedName>
        <fullName evidence="5">Diaminopimelate decarboxylase</fullName>
    </submittedName>
</protein>
<evidence type="ECO:0000313" key="6">
    <source>
        <dbReference type="Proteomes" id="UP001228113"/>
    </source>
</evidence>
<name>A0AA48KBG0_9BACT</name>
<feature type="modified residue" description="N6-(pyridoxal phosphate)lysine" evidence="3">
    <location>
        <position position="51"/>
    </location>
</feature>
<dbReference type="PANTHER" id="PTHR43727">
    <property type="entry name" value="DIAMINOPIMELATE DECARBOXYLASE"/>
    <property type="match status" value="1"/>
</dbReference>
<dbReference type="EMBL" id="AP027081">
    <property type="protein sequence ID" value="BDU75786.1"/>
    <property type="molecule type" value="Genomic_DNA"/>
</dbReference>
<dbReference type="Proteomes" id="UP001228113">
    <property type="component" value="Chromosome"/>
</dbReference>
<dbReference type="KEGG" id="msea:METESE_07440"/>
<dbReference type="Gene3D" id="2.40.37.10">
    <property type="entry name" value="Lyase, Ornithine Decarboxylase, Chain A, domain 1"/>
    <property type="match status" value="1"/>
</dbReference>
<feature type="active site" description="Proton donor" evidence="3">
    <location>
        <position position="331"/>
    </location>
</feature>
<keyword evidence="2 3" id="KW-0663">Pyridoxal phosphate</keyword>
<evidence type="ECO:0000256" key="2">
    <source>
        <dbReference type="ARBA" id="ARBA00022898"/>
    </source>
</evidence>
<dbReference type="SUPFAM" id="SSF51419">
    <property type="entry name" value="PLP-binding barrel"/>
    <property type="match status" value="1"/>
</dbReference>
<dbReference type="Pfam" id="PF02784">
    <property type="entry name" value="Orn_Arg_deC_N"/>
    <property type="match status" value="1"/>
</dbReference>
<dbReference type="GO" id="GO:0009089">
    <property type="term" value="P:lysine biosynthetic process via diaminopimelate"/>
    <property type="evidence" value="ECO:0007669"/>
    <property type="project" value="TreeGrafter"/>
</dbReference>
<dbReference type="InterPro" id="IPR009006">
    <property type="entry name" value="Ala_racemase/Decarboxylase_C"/>
</dbReference>
<dbReference type="InterPro" id="IPR022644">
    <property type="entry name" value="De-COase2_N"/>
</dbReference>
<dbReference type="Gene3D" id="3.20.20.10">
    <property type="entry name" value="Alanine racemase"/>
    <property type="match status" value="1"/>
</dbReference>
<dbReference type="PRINTS" id="PR01179">
    <property type="entry name" value="ODADCRBXLASE"/>
</dbReference>
<evidence type="ECO:0000256" key="1">
    <source>
        <dbReference type="ARBA" id="ARBA00001933"/>
    </source>
</evidence>
<reference evidence="5" key="1">
    <citation type="journal article" date="2023" name="Int. J. Syst. Evol. Microbiol.">
        <title>Mesoterricola silvestris gen. nov., sp. nov., Mesoterricola sediminis sp. nov., Geothrix oryzae sp. nov., Geothrix edaphica sp. nov., Geothrix rubra sp. nov., and Geothrix limicola sp. nov., six novel members of Acidobacteriota isolated from soils.</title>
        <authorList>
            <person name="Itoh H."/>
            <person name="Sugisawa Y."/>
            <person name="Mise K."/>
            <person name="Xu Z."/>
            <person name="Kuniyasu M."/>
            <person name="Ushijima N."/>
            <person name="Kawano K."/>
            <person name="Kobayashi E."/>
            <person name="Shiratori Y."/>
            <person name="Masuda Y."/>
            <person name="Senoo K."/>
        </authorList>
    </citation>
    <scope>NUCLEOTIDE SEQUENCE</scope>
    <source>
        <strain evidence="5">W786</strain>
    </source>
</reference>
<dbReference type="RefSeq" id="WP_316411104.1">
    <property type="nucleotide sequence ID" value="NZ_AP027081.1"/>
</dbReference>
<dbReference type="InterPro" id="IPR029066">
    <property type="entry name" value="PLP-binding_barrel"/>
</dbReference>
<dbReference type="InterPro" id="IPR000183">
    <property type="entry name" value="Orn/DAP/Arg_de-COase"/>
</dbReference>
<dbReference type="PANTHER" id="PTHR43727:SF2">
    <property type="entry name" value="GROUP IV DECARBOXYLASE"/>
    <property type="match status" value="1"/>
</dbReference>
<evidence type="ECO:0000256" key="3">
    <source>
        <dbReference type="PIRSR" id="PIRSR600183-50"/>
    </source>
</evidence>
<gene>
    <name evidence="5" type="primary">lysA</name>
    <name evidence="5" type="ORF">METESE_07440</name>
</gene>
<sequence length="380" mass="40297">MNLFSLDDAALLRLAEGGTPLFAYSLGAAEAQYRRLRAALPARVRLAYAVKANPHPELLARFAALGAAFDCASAGELARVRDLAPGRIFYAGPGKRDEELRLALELGVRIQAEGWEDLERLERFATGPVAVNLRVHPAAGVEEASRIIGGTGPSAFGVDEEDLPALLARAQGLRRVAIRGLHVFAASNERDASRLLATHAHVLAMARDLQARLGVPLEQVDLGGGLGIPYAEGEAELDVEALGRGLETLLGAHPWFTGQLVLEPGRYLAGPAGVYLARVTRVKESRGVRFAILEGGVNHLLRPLLTGQPFPARAVGKSGPLRPATLAGPLCTSLDRLGDVALPELVPGDLVALGMAGAYGFTEAMAPFLSHPVPREVWEA</sequence>
<dbReference type="SUPFAM" id="SSF50621">
    <property type="entry name" value="Alanine racemase C-terminal domain-like"/>
    <property type="match status" value="1"/>
</dbReference>
<comment type="cofactor">
    <cofactor evidence="1 3">
        <name>pyridoxal 5'-phosphate</name>
        <dbReference type="ChEBI" id="CHEBI:597326"/>
    </cofactor>
</comment>
<dbReference type="GO" id="GO:0008836">
    <property type="term" value="F:diaminopimelate decarboxylase activity"/>
    <property type="evidence" value="ECO:0007669"/>
    <property type="project" value="TreeGrafter"/>
</dbReference>
<proteinExistence type="predicted"/>
<keyword evidence="6" id="KW-1185">Reference proteome</keyword>
<dbReference type="AlphaFoldDB" id="A0AA48KBG0"/>